<dbReference type="EMBL" id="AHMM02000015">
    <property type="protein sequence ID" value="EQA37240.1"/>
    <property type="molecule type" value="Genomic_DNA"/>
</dbReference>
<proteinExistence type="predicted"/>
<gene>
    <name evidence="1" type="ORF">LEP1GSC047_4234</name>
</gene>
<dbReference type="Proteomes" id="UP000018719">
    <property type="component" value="Unassembled WGS sequence"/>
</dbReference>
<evidence type="ECO:0000313" key="2">
    <source>
        <dbReference type="Proteomes" id="UP000018719"/>
    </source>
</evidence>
<dbReference type="AlphaFoldDB" id="V6HK24"/>
<reference evidence="1 2" key="1">
    <citation type="submission" date="2013-05" db="EMBL/GenBank/DDBJ databases">
        <authorList>
            <person name="Harkins D.M."/>
            <person name="Durkin A.S."/>
            <person name="Brinkac L.M."/>
            <person name="Haft D.H."/>
            <person name="Selengut J.D."/>
            <person name="Sanka R."/>
            <person name="DePew J."/>
            <person name="Purushe J."/>
            <person name="Hartskeerl R.A."/>
            <person name="Ahmed A."/>
            <person name="van der Linden H."/>
            <person name="Goris M.G.A."/>
            <person name="Vinetz J.M."/>
            <person name="Sutton G.G."/>
            <person name="Nierman W.C."/>
            <person name="Fouts D.E."/>
        </authorList>
    </citation>
    <scope>NUCLEOTIDE SEQUENCE [LARGE SCALE GENOMIC DNA]</scope>
    <source>
        <strain evidence="1 2">10</strain>
    </source>
</reference>
<comment type="caution">
    <text evidence="1">The sequence shown here is derived from an EMBL/GenBank/DDBJ whole genome shotgun (WGS) entry which is preliminary data.</text>
</comment>
<sequence>MLSAIKKPLKEGALKILLYFLERNSFQALFIHYEYRLFF</sequence>
<accession>V6HK24</accession>
<protein>
    <submittedName>
        <fullName evidence="1">Uncharacterized protein</fullName>
    </submittedName>
</protein>
<evidence type="ECO:0000313" key="1">
    <source>
        <dbReference type="EMBL" id="EQA37240.1"/>
    </source>
</evidence>
<organism evidence="1 2">
    <name type="scientific">Leptospira inadai serovar Lyme str. 10</name>
    <dbReference type="NCBI Taxonomy" id="1049790"/>
    <lineage>
        <taxon>Bacteria</taxon>
        <taxon>Pseudomonadati</taxon>
        <taxon>Spirochaetota</taxon>
        <taxon>Spirochaetia</taxon>
        <taxon>Leptospirales</taxon>
        <taxon>Leptospiraceae</taxon>
        <taxon>Leptospira</taxon>
    </lineage>
</organism>
<name>V6HK24_9LEPT</name>